<evidence type="ECO:0000259" key="6">
    <source>
        <dbReference type="PROSITE" id="PS50011"/>
    </source>
</evidence>
<feature type="domain" description="Protein kinase" evidence="6">
    <location>
        <begin position="1"/>
        <end position="137"/>
    </location>
</feature>
<keyword evidence="4" id="KW-0067">ATP-binding</keyword>
<evidence type="ECO:0000313" key="7">
    <source>
        <dbReference type="EMBL" id="KAK8899197.1"/>
    </source>
</evidence>
<proteinExistence type="inferred from homology"/>
<dbReference type="InterPro" id="IPR011009">
    <property type="entry name" value="Kinase-like_dom_sf"/>
</dbReference>
<accession>A0ABR2L771</accession>
<dbReference type="PROSITE" id="PS00108">
    <property type="entry name" value="PROTEIN_KINASE_ST"/>
    <property type="match status" value="1"/>
</dbReference>
<dbReference type="PANTHER" id="PTHR11042">
    <property type="entry name" value="EUKARYOTIC TRANSLATION INITIATION FACTOR 2-ALPHA KINASE EIF2-ALPHA KINASE -RELATED"/>
    <property type="match status" value="1"/>
</dbReference>
<evidence type="ECO:0000256" key="1">
    <source>
        <dbReference type="ARBA" id="ARBA00022679"/>
    </source>
</evidence>
<dbReference type="InterPro" id="IPR000719">
    <property type="entry name" value="Prot_kinase_dom"/>
</dbReference>
<name>A0ABR2L771_9EUKA</name>
<keyword evidence="2" id="KW-0547">Nucleotide-binding</keyword>
<dbReference type="SMART" id="SM00220">
    <property type="entry name" value="S_TKc"/>
    <property type="match status" value="1"/>
</dbReference>
<dbReference type="InterPro" id="IPR008271">
    <property type="entry name" value="Ser/Thr_kinase_AS"/>
</dbReference>
<evidence type="ECO:0000313" key="8">
    <source>
        <dbReference type="Proteomes" id="UP001470230"/>
    </source>
</evidence>
<dbReference type="Pfam" id="PF00069">
    <property type="entry name" value="Pkinase"/>
    <property type="match status" value="1"/>
</dbReference>
<evidence type="ECO:0000256" key="5">
    <source>
        <dbReference type="ARBA" id="ARBA00037982"/>
    </source>
</evidence>
<keyword evidence="3" id="KW-0418">Kinase</keyword>
<dbReference type="SUPFAM" id="SSF56112">
    <property type="entry name" value="Protein kinase-like (PK-like)"/>
    <property type="match status" value="1"/>
</dbReference>
<dbReference type="InterPro" id="IPR050339">
    <property type="entry name" value="CC_SR_Kinase"/>
</dbReference>
<evidence type="ECO:0000256" key="2">
    <source>
        <dbReference type="ARBA" id="ARBA00022741"/>
    </source>
</evidence>
<evidence type="ECO:0000256" key="3">
    <source>
        <dbReference type="ARBA" id="ARBA00022777"/>
    </source>
</evidence>
<organism evidence="7 8">
    <name type="scientific">Tritrichomonas musculus</name>
    <dbReference type="NCBI Taxonomy" id="1915356"/>
    <lineage>
        <taxon>Eukaryota</taxon>
        <taxon>Metamonada</taxon>
        <taxon>Parabasalia</taxon>
        <taxon>Tritrichomonadida</taxon>
        <taxon>Tritrichomonadidae</taxon>
        <taxon>Tritrichomonas</taxon>
    </lineage>
</organism>
<protein>
    <recommendedName>
        <fullName evidence="6">Protein kinase domain-containing protein</fullName>
    </recommendedName>
</protein>
<comment type="similarity">
    <text evidence="5">Belongs to the protein kinase superfamily. Ser/Thr protein kinase family. GCN2 subfamily.</text>
</comment>
<dbReference type="EMBL" id="JAPFFF010000001">
    <property type="protein sequence ID" value="KAK8899197.1"/>
    <property type="molecule type" value="Genomic_DNA"/>
</dbReference>
<dbReference type="PROSITE" id="PS50011">
    <property type="entry name" value="PROTEIN_KINASE_DOM"/>
    <property type="match status" value="1"/>
</dbReference>
<evidence type="ECO:0000256" key="4">
    <source>
        <dbReference type="ARBA" id="ARBA00022840"/>
    </source>
</evidence>
<comment type="caution">
    <text evidence="7">The sequence shown here is derived from an EMBL/GenBank/DDBJ whole genome shotgun (WGS) entry which is preliminary data.</text>
</comment>
<dbReference type="Gene3D" id="1.10.510.10">
    <property type="entry name" value="Transferase(Phosphotransferase) domain 1"/>
    <property type="match status" value="1"/>
</dbReference>
<dbReference type="Proteomes" id="UP001470230">
    <property type="component" value="Unassembled WGS sequence"/>
</dbReference>
<keyword evidence="8" id="KW-1185">Reference proteome</keyword>
<keyword evidence="1" id="KW-0808">Transferase</keyword>
<reference evidence="7 8" key="1">
    <citation type="submission" date="2024-04" db="EMBL/GenBank/DDBJ databases">
        <title>Tritrichomonas musculus Genome.</title>
        <authorList>
            <person name="Alves-Ferreira E."/>
            <person name="Grigg M."/>
            <person name="Lorenzi H."/>
            <person name="Galac M."/>
        </authorList>
    </citation>
    <scope>NUCLEOTIDE SEQUENCE [LARGE SCALE GENOMIC DNA]</scope>
    <source>
        <strain evidence="7 8">EAF2021</strain>
    </source>
</reference>
<sequence>MKYIHSKQIIHRDLKPKNILIGSDEIVKVCDFGISKIITIEEQTMTRGIGSRMLMAPEILDDEKADVYSFGVVVFFILSGGELPKIKLSDLFKGKKAELPSSFTDFSKKRKKKKKRSMTAGTLKVKIGQVMKLFLII</sequence>
<gene>
    <name evidence="7" type="ORF">M9Y10_001499</name>
</gene>